<reference evidence="1 2" key="1">
    <citation type="submission" date="2021-06" db="EMBL/GenBank/DDBJ databases">
        <authorList>
            <person name="Palmer J.M."/>
        </authorList>
    </citation>
    <scope>NUCLEOTIDE SEQUENCE [LARGE SCALE GENOMIC DNA]</scope>
    <source>
        <strain evidence="1 2">AS_MEX2019</strain>
        <tissue evidence="1">Muscle</tissue>
    </source>
</reference>
<comment type="caution">
    <text evidence="1">The sequence shown here is derived from an EMBL/GenBank/DDBJ whole genome shotgun (WGS) entry which is preliminary data.</text>
</comment>
<proteinExistence type="predicted"/>
<keyword evidence="2" id="KW-1185">Reference proteome</keyword>
<accession>A0ABV0ZCW9</accession>
<name>A0ABV0ZCW9_9TELE</name>
<gene>
    <name evidence="1" type="ORF">AMECASPLE_023344</name>
</gene>
<evidence type="ECO:0000313" key="2">
    <source>
        <dbReference type="Proteomes" id="UP001469553"/>
    </source>
</evidence>
<evidence type="ECO:0000313" key="1">
    <source>
        <dbReference type="EMBL" id="MEQ2304073.1"/>
    </source>
</evidence>
<dbReference type="EMBL" id="JAHRIP010058570">
    <property type="protein sequence ID" value="MEQ2304073.1"/>
    <property type="molecule type" value="Genomic_DNA"/>
</dbReference>
<organism evidence="1 2">
    <name type="scientific">Ameca splendens</name>
    <dbReference type="NCBI Taxonomy" id="208324"/>
    <lineage>
        <taxon>Eukaryota</taxon>
        <taxon>Metazoa</taxon>
        <taxon>Chordata</taxon>
        <taxon>Craniata</taxon>
        <taxon>Vertebrata</taxon>
        <taxon>Euteleostomi</taxon>
        <taxon>Actinopterygii</taxon>
        <taxon>Neopterygii</taxon>
        <taxon>Teleostei</taxon>
        <taxon>Neoteleostei</taxon>
        <taxon>Acanthomorphata</taxon>
        <taxon>Ovalentaria</taxon>
        <taxon>Atherinomorphae</taxon>
        <taxon>Cyprinodontiformes</taxon>
        <taxon>Goodeidae</taxon>
        <taxon>Ameca</taxon>
    </lineage>
</organism>
<sequence length="112" mass="12991">MLADKDAFKHSQGSCLTKLMWEARLKDYKKVWLWVKVTSEQYMTIFSIWENTVLDHVLLNIGPFARCWTPPGLLVLSAILYPRIVRYYKSQRAPRLGTGRPSSDVTVGYIVR</sequence>
<protein>
    <submittedName>
        <fullName evidence="1">Uncharacterized protein</fullName>
    </submittedName>
</protein>
<dbReference type="Proteomes" id="UP001469553">
    <property type="component" value="Unassembled WGS sequence"/>
</dbReference>